<dbReference type="RefSeq" id="XP_056576767.1">
    <property type="nucleotide sequence ID" value="XM_056725916.1"/>
</dbReference>
<dbReference type="GeneID" id="81465099"/>
<evidence type="ECO:0000313" key="1">
    <source>
        <dbReference type="EMBL" id="KAJ5365300.1"/>
    </source>
</evidence>
<dbReference type="Proteomes" id="UP001147752">
    <property type="component" value="Unassembled WGS sequence"/>
</dbReference>
<name>A0A9W9RRY6_9EURO</name>
<organism evidence="1 2">
    <name type="scientific">Penicillium concentricum</name>
    <dbReference type="NCBI Taxonomy" id="293559"/>
    <lineage>
        <taxon>Eukaryota</taxon>
        <taxon>Fungi</taxon>
        <taxon>Dikarya</taxon>
        <taxon>Ascomycota</taxon>
        <taxon>Pezizomycotina</taxon>
        <taxon>Eurotiomycetes</taxon>
        <taxon>Eurotiomycetidae</taxon>
        <taxon>Eurotiales</taxon>
        <taxon>Aspergillaceae</taxon>
        <taxon>Penicillium</taxon>
    </lineage>
</organism>
<proteinExistence type="predicted"/>
<evidence type="ECO:0000313" key="2">
    <source>
        <dbReference type="Proteomes" id="UP001147752"/>
    </source>
</evidence>
<dbReference type="EMBL" id="JAPZBT010000003">
    <property type="protein sequence ID" value="KAJ5365300.1"/>
    <property type="molecule type" value="Genomic_DNA"/>
</dbReference>
<comment type="caution">
    <text evidence="1">The sequence shown here is derived from an EMBL/GenBank/DDBJ whole genome shotgun (WGS) entry which is preliminary data.</text>
</comment>
<dbReference type="AlphaFoldDB" id="A0A9W9RRY6"/>
<protein>
    <submittedName>
        <fullName evidence="1">Uncharacterized protein</fullName>
    </submittedName>
</protein>
<reference evidence="1" key="1">
    <citation type="submission" date="2022-12" db="EMBL/GenBank/DDBJ databases">
        <authorList>
            <person name="Petersen C."/>
        </authorList>
    </citation>
    <scope>NUCLEOTIDE SEQUENCE</scope>
    <source>
        <strain evidence="1">IBT 3081</strain>
    </source>
</reference>
<accession>A0A9W9RRY6</accession>
<keyword evidence="2" id="KW-1185">Reference proteome</keyword>
<sequence>MNSMSQFLWLDITLPLNRTIRPGYSGCHGPASALVFSSLFSMLHFGKTDRLNEQSACWAYAKAVPRRTGITEQAAGYRTRTLRTPSQFLSVRYNPLRGGGHWFFSSTVVH</sequence>
<reference evidence="1" key="2">
    <citation type="journal article" date="2023" name="IMA Fungus">
        <title>Comparative genomic study of the Penicillium genus elucidates a diverse pangenome and 15 lateral gene transfer events.</title>
        <authorList>
            <person name="Petersen C."/>
            <person name="Sorensen T."/>
            <person name="Nielsen M.R."/>
            <person name="Sondergaard T.E."/>
            <person name="Sorensen J.L."/>
            <person name="Fitzpatrick D.A."/>
            <person name="Frisvad J.C."/>
            <person name="Nielsen K.L."/>
        </authorList>
    </citation>
    <scope>NUCLEOTIDE SEQUENCE</scope>
    <source>
        <strain evidence="1">IBT 3081</strain>
    </source>
</reference>
<gene>
    <name evidence="1" type="ORF">N7517_008186</name>
</gene>